<name>A0A644Z8P6_9ZZZZ</name>
<keyword evidence="1" id="KW-0812">Transmembrane</keyword>
<keyword evidence="1" id="KW-1133">Transmembrane helix</keyword>
<comment type="caution">
    <text evidence="2">The sequence shown here is derived from an EMBL/GenBank/DDBJ whole genome shotgun (WGS) entry which is preliminary data.</text>
</comment>
<dbReference type="EMBL" id="VSSQ01007882">
    <property type="protein sequence ID" value="MPM37260.1"/>
    <property type="molecule type" value="Genomic_DNA"/>
</dbReference>
<protein>
    <submittedName>
        <fullName evidence="2">Uncharacterized protein</fullName>
    </submittedName>
</protein>
<evidence type="ECO:0000313" key="2">
    <source>
        <dbReference type="EMBL" id="MPM37260.1"/>
    </source>
</evidence>
<evidence type="ECO:0000256" key="1">
    <source>
        <dbReference type="SAM" id="Phobius"/>
    </source>
</evidence>
<feature type="transmembrane region" description="Helical" evidence="1">
    <location>
        <begin position="30"/>
        <end position="58"/>
    </location>
</feature>
<sequence length="81" mass="9136">MLSFLAGFGIDTYLAILWFMGDRPIGNRPLLTFGTLLIIVGVQTFLNGLLAELFISLFSNRNNNSSRVRRIVTNENLDEED</sequence>
<reference evidence="2" key="1">
    <citation type="submission" date="2019-08" db="EMBL/GenBank/DDBJ databases">
        <authorList>
            <person name="Kucharzyk K."/>
            <person name="Murdoch R.W."/>
            <person name="Higgins S."/>
            <person name="Loffler F."/>
        </authorList>
    </citation>
    <scope>NUCLEOTIDE SEQUENCE</scope>
</reference>
<organism evidence="2">
    <name type="scientific">bioreactor metagenome</name>
    <dbReference type="NCBI Taxonomy" id="1076179"/>
    <lineage>
        <taxon>unclassified sequences</taxon>
        <taxon>metagenomes</taxon>
        <taxon>ecological metagenomes</taxon>
    </lineage>
</organism>
<proteinExistence type="predicted"/>
<keyword evidence="1" id="KW-0472">Membrane</keyword>
<dbReference type="AlphaFoldDB" id="A0A644Z8P6"/>
<gene>
    <name evidence="2" type="ORF">SDC9_83867</name>
</gene>
<accession>A0A644Z8P6</accession>